<dbReference type="OMA" id="ESCSANC"/>
<protein>
    <recommendedName>
        <fullName evidence="12">Fucosyltransferase</fullName>
        <ecNumber evidence="12">2.4.1.-</ecNumber>
    </recommendedName>
</protein>
<feature type="domain" description="Fucosyltransferase N-terminal" evidence="14">
    <location>
        <begin position="10"/>
        <end position="83"/>
    </location>
</feature>
<evidence type="ECO:0000256" key="9">
    <source>
        <dbReference type="ARBA" id="ARBA00023034"/>
    </source>
</evidence>
<evidence type="ECO:0000313" key="17">
    <source>
        <dbReference type="Proteomes" id="UP000014760"/>
    </source>
</evidence>
<dbReference type="PANTHER" id="PTHR48438">
    <property type="entry name" value="ALPHA-(1,3)-FUCOSYLTRANSFERASE C-RELATED"/>
    <property type="match status" value="1"/>
</dbReference>
<dbReference type="GO" id="GO:0032580">
    <property type="term" value="C:Golgi cisterna membrane"/>
    <property type="evidence" value="ECO:0007669"/>
    <property type="project" value="UniProtKB-SubCell"/>
</dbReference>
<evidence type="ECO:0000256" key="10">
    <source>
        <dbReference type="ARBA" id="ARBA00023136"/>
    </source>
</evidence>
<accession>R7VKD1</accession>
<dbReference type="UniPathway" id="UPA00378"/>
<dbReference type="EC" id="2.4.1.-" evidence="12"/>
<evidence type="ECO:0000256" key="11">
    <source>
        <dbReference type="ARBA" id="ARBA00023180"/>
    </source>
</evidence>
<gene>
    <name evidence="15" type="ORF">CAPTEDRAFT_114059</name>
</gene>
<keyword evidence="9 12" id="KW-0333">Golgi apparatus</keyword>
<dbReference type="GO" id="GO:0000139">
    <property type="term" value="C:Golgi membrane"/>
    <property type="evidence" value="ECO:0007669"/>
    <property type="project" value="UniProtKB-SubCell"/>
</dbReference>
<evidence type="ECO:0000256" key="8">
    <source>
        <dbReference type="ARBA" id="ARBA00022989"/>
    </source>
</evidence>
<name>R7VKD1_CAPTE</name>
<reference evidence="16" key="3">
    <citation type="submission" date="2015-06" db="UniProtKB">
        <authorList>
            <consortium name="EnsemblMetazoa"/>
        </authorList>
    </citation>
    <scope>IDENTIFICATION</scope>
</reference>
<evidence type="ECO:0000256" key="4">
    <source>
        <dbReference type="ARBA" id="ARBA00022676"/>
    </source>
</evidence>
<dbReference type="InterPro" id="IPR001503">
    <property type="entry name" value="Glyco_trans_10"/>
</dbReference>
<keyword evidence="8" id="KW-1133">Transmembrane helix</keyword>
<comment type="pathway">
    <text evidence="2">Protein modification; protein glycosylation.</text>
</comment>
<dbReference type="Pfam" id="PF00852">
    <property type="entry name" value="Glyco_transf_10"/>
    <property type="match status" value="1"/>
</dbReference>
<evidence type="ECO:0000313" key="16">
    <source>
        <dbReference type="EnsemblMetazoa" id="CapteP114059"/>
    </source>
</evidence>
<comment type="similarity">
    <text evidence="3 12">Belongs to the glycosyltransferase 10 family.</text>
</comment>
<dbReference type="Proteomes" id="UP000014760">
    <property type="component" value="Unassembled WGS sequence"/>
</dbReference>
<dbReference type="EnsemblMetazoa" id="CapteT114059">
    <property type="protein sequence ID" value="CapteP114059"/>
    <property type="gene ID" value="CapteG114059"/>
</dbReference>
<dbReference type="PANTHER" id="PTHR48438:SF1">
    <property type="entry name" value="ALPHA-(1,3)-FUCOSYLTRANSFERASE C-RELATED"/>
    <property type="match status" value="1"/>
</dbReference>
<organism evidence="15">
    <name type="scientific">Capitella teleta</name>
    <name type="common">Polychaete worm</name>
    <dbReference type="NCBI Taxonomy" id="283909"/>
    <lineage>
        <taxon>Eukaryota</taxon>
        <taxon>Metazoa</taxon>
        <taxon>Spiralia</taxon>
        <taxon>Lophotrochozoa</taxon>
        <taxon>Annelida</taxon>
        <taxon>Polychaeta</taxon>
        <taxon>Sedentaria</taxon>
        <taxon>Scolecida</taxon>
        <taxon>Capitellidae</taxon>
        <taxon>Capitella</taxon>
    </lineage>
</organism>
<dbReference type="HOGENOM" id="CLU_032075_3_0_1"/>
<proteinExistence type="inferred from homology"/>
<keyword evidence="11" id="KW-0325">Glycoprotein</keyword>
<keyword evidence="5 12" id="KW-0808">Transferase</keyword>
<evidence type="ECO:0000259" key="13">
    <source>
        <dbReference type="Pfam" id="PF00852"/>
    </source>
</evidence>
<dbReference type="OrthoDB" id="427096at2759"/>
<dbReference type="Gene3D" id="3.40.50.11660">
    <property type="entry name" value="Glycosyl transferase family 10, C-terminal domain"/>
    <property type="match status" value="1"/>
</dbReference>
<evidence type="ECO:0000256" key="3">
    <source>
        <dbReference type="ARBA" id="ARBA00008919"/>
    </source>
</evidence>
<comment type="subcellular location">
    <subcellularLocation>
        <location evidence="1">Golgi apparatus membrane</location>
        <topology evidence="1">Single-pass type II membrane protein</topology>
    </subcellularLocation>
    <subcellularLocation>
        <location evidence="12">Golgi apparatus</location>
        <location evidence="12">Golgi stack membrane</location>
        <topology evidence="12">Single-pass type II membrane protein</topology>
    </subcellularLocation>
</comment>
<evidence type="ECO:0000256" key="5">
    <source>
        <dbReference type="ARBA" id="ARBA00022679"/>
    </source>
</evidence>
<keyword evidence="10" id="KW-0472">Membrane</keyword>
<dbReference type="InterPro" id="IPR038577">
    <property type="entry name" value="GT10-like_C_sf"/>
</dbReference>
<dbReference type="FunFam" id="3.40.50.11660:FF:000004">
    <property type="entry name" value="Glycoprotein 3-alpha-L-fucosyltransferase A"/>
    <property type="match status" value="1"/>
</dbReference>
<keyword evidence="6 12" id="KW-0812">Transmembrane</keyword>
<dbReference type="AlphaFoldDB" id="R7VKD1"/>
<evidence type="ECO:0000256" key="12">
    <source>
        <dbReference type="RuleBase" id="RU003832"/>
    </source>
</evidence>
<dbReference type="Pfam" id="PF17039">
    <property type="entry name" value="Glyco_tran_10_N"/>
    <property type="match status" value="1"/>
</dbReference>
<dbReference type="InterPro" id="IPR031481">
    <property type="entry name" value="Glyco_tran_10_N"/>
</dbReference>
<evidence type="ECO:0000256" key="7">
    <source>
        <dbReference type="ARBA" id="ARBA00022968"/>
    </source>
</evidence>
<reference evidence="15 17" key="2">
    <citation type="journal article" date="2013" name="Nature">
        <title>Insights into bilaterian evolution from three spiralian genomes.</title>
        <authorList>
            <person name="Simakov O."/>
            <person name="Marletaz F."/>
            <person name="Cho S.J."/>
            <person name="Edsinger-Gonzales E."/>
            <person name="Havlak P."/>
            <person name="Hellsten U."/>
            <person name="Kuo D.H."/>
            <person name="Larsson T."/>
            <person name="Lv J."/>
            <person name="Arendt D."/>
            <person name="Savage R."/>
            <person name="Osoegawa K."/>
            <person name="de Jong P."/>
            <person name="Grimwood J."/>
            <person name="Chapman J.A."/>
            <person name="Shapiro H."/>
            <person name="Aerts A."/>
            <person name="Otillar R.P."/>
            <person name="Terry A.Y."/>
            <person name="Boore J.L."/>
            <person name="Grigoriev I.V."/>
            <person name="Lindberg D.R."/>
            <person name="Seaver E.C."/>
            <person name="Weisblat D.A."/>
            <person name="Putnam N.H."/>
            <person name="Rokhsar D.S."/>
        </authorList>
    </citation>
    <scope>NUCLEOTIDE SEQUENCE</scope>
    <source>
        <strain evidence="15 17">I ESC-2004</strain>
    </source>
</reference>
<dbReference type="GO" id="GO:0008417">
    <property type="term" value="F:fucosyltransferase activity"/>
    <property type="evidence" value="ECO:0007669"/>
    <property type="project" value="InterPro"/>
</dbReference>
<evidence type="ECO:0000256" key="2">
    <source>
        <dbReference type="ARBA" id="ARBA00004922"/>
    </source>
</evidence>
<feature type="domain" description="Fucosyltransferase C-terminal" evidence="13">
    <location>
        <begin position="105"/>
        <end position="278"/>
    </location>
</feature>
<reference evidence="17" key="1">
    <citation type="submission" date="2012-12" db="EMBL/GenBank/DDBJ databases">
        <authorList>
            <person name="Hellsten U."/>
            <person name="Grimwood J."/>
            <person name="Chapman J.A."/>
            <person name="Shapiro H."/>
            <person name="Aerts A."/>
            <person name="Otillar R.P."/>
            <person name="Terry A.Y."/>
            <person name="Boore J.L."/>
            <person name="Simakov O."/>
            <person name="Marletaz F."/>
            <person name="Cho S.-J."/>
            <person name="Edsinger-Gonzales E."/>
            <person name="Havlak P."/>
            <person name="Kuo D.-H."/>
            <person name="Larsson T."/>
            <person name="Lv J."/>
            <person name="Arendt D."/>
            <person name="Savage R."/>
            <person name="Osoegawa K."/>
            <person name="de Jong P."/>
            <person name="Lindberg D.R."/>
            <person name="Seaver E.C."/>
            <person name="Weisblat D.A."/>
            <person name="Putnam N.H."/>
            <person name="Grigoriev I.V."/>
            <person name="Rokhsar D.S."/>
        </authorList>
    </citation>
    <scope>NUCLEOTIDE SEQUENCE</scope>
    <source>
        <strain evidence="17">I ESC-2004</strain>
    </source>
</reference>
<evidence type="ECO:0000259" key="14">
    <source>
        <dbReference type="Pfam" id="PF17039"/>
    </source>
</evidence>
<dbReference type="STRING" id="283909.R7VKD1"/>
<evidence type="ECO:0000313" key="15">
    <source>
        <dbReference type="EMBL" id="ELU16665.1"/>
    </source>
</evidence>
<sequence length="319" mass="37422">MKCSYISSDASESSEAVLFHGRYLKETNHFIEHGRFQNRHQKWVFFENEPPTNVWKAVSANRSYWNWFNVTATFTQDSDIPIRNNFPQCMPRLKWKSSGENYARGKSKMVVWFVSHCRTSSKRELYVAEMQKYLNVDIFGKCGKQSNCPRDLSTTKPGKCMTDLIEKDYKFYLSFENAICSEYITEKILRVIVGTNVIPVVLGGADYASILPKGSYIDIRDFKSVRELTEHLLHVDRNDTLYNQYISAKYSFHCVSYNTFMCDLCEYLHEHRYQEQLVFDAGAFWSPERRCVNPKNFFTDVAPEIVPKIRFYSNPELFI</sequence>
<keyword evidence="17" id="KW-1185">Reference proteome</keyword>
<evidence type="ECO:0000256" key="6">
    <source>
        <dbReference type="ARBA" id="ARBA00022692"/>
    </source>
</evidence>
<dbReference type="SUPFAM" id="SSF53756">
    <property type="entry name" value="UDP-Glycosyltransferase/glycogen phosphorylase"/>
    <property type="match status" value="1"/>
</dbReference>
<dbReference type="EMBL" id="KB293008">
    <property type="protein sequence ID" value="ELU16665.1"/>
    <property type="molecule type" value="Genomic_DNA"/>
</dbReference>
<keyword evidence="4 12" id="KW-0328">Glycosyltransferase</keyword>
<dbReference type="InterPro" id="IPR055270">
    <property type="entry name" value="Glyco_tran_10_C"/>
</dbReference>
<evidence type="ECO:0000256" key="1">
    <source>
        <dbReference type="ARBA" id="ARBA00004323"/>
    </source>
</evidence>
<keyword evidence="7" id="KW-0735">Signal-anchor</keyword>
<dbReference type="EMBL" id="AMQN01017340">
    <property type="status" value="NOT_ANNOTATED_CDS"/>
    <property type="molecule type" value="Genomic_DNA"/>
</dbReference>